<accession>A0A2A3EDP8</accession>
<name>A0A2A3EDP8_APICC</name>
<keyword evidence="4" id="KW-1185">Reference proteome</keyword>
<dbReference type="Pfam" id="PF00085">
    <property type="entry name" value="Thioredoxin"/>
    <property type="match status" value="2"/>
</dbReference>
<feature type="domain" description="Thioredoxin" evidence="2">
    <location>
        <begin position="338"/>
        <end position="472"/>
    </location>
</feature>
<feature type="signal peptide" evidence="1">
    <location>
        <begin position="1"/>
        <end position="26"/>
    </location>
</feature>
<keyword evidence="1" id="KW-0732">Signal</keyword>
<dbReference type="Gene3D" id="3.40.30.10">
    <property type="entry name" value="Glutaredoxin"/>
    <property type="match status" value="8"/>
</dbReference>
<feature type="domain" description="Thioredoxin" evidence="2">
    <location>
        <begin position="21"/>
        <end position="150"/>
    </location>
</feature>
<dbReference type="InterPro" id="IPR013766">
    <property type="entry name" value="Thioredoxin_domain"/>
</dbReference>
<dbReference type="OrthoDB" id="10264505at2759"/>
<feature type="domain" description="Thioredoxin" evidence="2">
    <location>
        <begin position="750"/>
        <end position="894"/>
    </location>
</feature>
<evidence type="ECO:0000313" key="3">
    <source>
        <dbReference type="EMBL" id="PBC29141.1"/>
    </source>
</evidence>
<dbReference type="STRING" id="94128.A0A2A3EDP8"/>
<sequence>MRGYAKTIVLLGVVAVLCALLATVDAAAKAKSDEPSRPKGGHKETEPVIEEVNAKQLERLLNEKDFVAVYWYARSCTTCDKVLAELEKIDDDTDHFGVDFVKINDKRLAKQYGIKNFPALTYFREKEPIIYEGDLMDEENVLDFLTSLEAMDLPDRIEEVNSKILEKIVEETEFVAVLFYKPDCKKCLKALQELENIDDEADQLGIGFVKIADEQLADEYNLGPLPVLVYYRHQIPIIYEHELSREEDVLEWLVANKSTGDEEDVIEDVTAKTLQTLIGNIDNLVVLFYDHGDEDSMQVLNELEKIDDDCDRHGIQFVKIDDEKAAKDFGINSLPAIVYFEKQIPNLYDGDVENEDEILEWLLSQLEKDEIEDVTDEMLDRLIKDGKTLAVLFYDNNDRKCQKILNELENIDDECDQIGVTFVKIDNAEEAKEYGIEKIPSMIYFEKGIPTIYEGNLEDEEKVLKWLEQQQKSDHIEDITDEMLDMVIDKMPHVAVLFYDKDQKKSQKILGELENIDDDCDQHNIAFVKISDLNEAKEYGIESLPTLVFFEKKIPHIYEGDLMNEDQLLGWLLHQKKHTEIPEVTDEMMDKLIETSPYLAVLFYDKDDKQDIRILNELENIDDELEKEGIVIIRIDNDAEAKEYGIDHLPTLVYFENKIPAIYEGDLLNEDEVLEWLIEQKNTATIEEVTDEILVDLIEEHEYVVAFFNKEGDKKSQKILQELENIDDECEEKDIDFVKISDEGIEKEYDLPGLPALAFYRHKFRQVYNGDMMHEEAILDWILDLRTQTPDVIENVDRKTLQVLINDVEHLAVFFYDDKCETCPEILEDLETIDDDTDKHGIQFVKSNDAKLAAEIGVFAFPALVYYETGVPIMYDGNLKNEERVLEWLIEQKSDGCFYIGMGGKSAKPKIPSYEPYQCCPAKVAHGTKIAKATKISPAAKDKGKAHERSEKLGLPGLKPINKLTAKESRKMATIGVSKSSDQKTKKGFFGSGKYLDWL</sequence>
<gene>
    <name evidence="3" type="ORF">APICC_09867</name>
</gene>
<dbReference type="CDD" id="cd02961">
    <property type="entry name" value="PDI_a_family"/>
    <property type="match status" value="5"/>
</dbReference>
<evidence type="ECO:0000256" key="1">
    <source>
        <dbReference type="SAM" id="SignalP"/>
    </source>
</evidence>
<dbReference type="PANTHER" id="PTHR19991:SF3">
    <property type="entry name" value="LETHAL (2) 01289, ISOFORM F"/>
    <property type="match status" value="1"/>
</dbReference>
<dbReference type="EMBL" id="KZ288292">
    <property type="protein sequence ID" value="PBC29141.1"/>
    <property type="molecule type" value="Genomic_DNA"/>
</dbReference>
<feature type="chain" id="PRO_5013036820" description="Thioredoxin domain-containing protein" evidence="1">
    <location>
        <begin position="27"/>
        <end position="999"/>
    </location>
</feature>
<dbReference type="AlphaFoldDB" id="A0A2A3EDP8"/>
<evidence type="ECO:0000259" key="2">
    <source>
        <dbReference type="PROSITE" id="PS51352"/>
    </source>
</evidence>
<dbReference type="Proteomes" id="UP000242457">
    <property type="component" value="Unassembled WGS sequence"/>
</dbReference>
<evidence type="ECO:0000313" key="4">
    <source>
        <dbReference type="Proteomes" id="UP000242457"/>
    </source>
</evidence>
<dbReference type="PROSITE" id="PS51352">
    <property type="entry name" value="THIOREDOXIN_2"/>
    <property type="match status" value="3"/>
</dbReference>
<proteinExistence type="predicted"/>
<organism evidence="3 4">
    <name type="scientific">Apis cerana cerana</name>
    <name type="common">Oriental honeybee</name>
    <dbReference type="NCBI Taxonomy" id="94128"/>
    <lineage>
        <taxon>Eukaryota</taxon>
        <taxon>Metazoa</taxon>
        <taxon>Ecdysozoa</taxon>
        <taxon>Arthropoda</taxon>
        <taxon>Hexapoda</taxon>
        <taxon>Insecta</taxon>
        <taxon>Pterygota</taxon>
        <taxon>Neoptera</taxon>
        <taxon>Endopterygota</taxon>
        <taxon>Hymenoptera</taxon>
        <taxon>Apocrita</taxon>
        <taxon>Aculeata</taxon>
        <taxon>Apoidea</taxon>
        <taxon>Anthophila</taxon>
        <taxon>Apidae</taxon>
        <taxon>Apis</taxon>
    </lineage>
</organism>
<dbReference type="InterPro" id="IPR036249">
    <property type="entry name" value="Thioredoxin-like_sf"/>
</dbReference>
<dbReference type="SUPFAM" id="SSF52833">
    <property type="entry name" value="Thioredoxin-like"/>
    <property type="match status" value="7"/>
</dbReference>
<reference evidence="3 4" key="1">
    <citation type="submission" date="2014-07" db="EMBL/GenBank/DDBJ databases">
        <title>Genomic and transcriptomic analysis on Apis cerana provide comprehensive insights into honey bee biology.</title>
        <authorList>
            <person name="Diao Q."/>
            <person name="Sun L."/>
            <person name="Zheng H."/>
            <person name="Zheng H."/>
            <person name="Xu S."/>
            <person name="Wang S."/>
            <person name="Zeng Z."/>
            <person name="Hu F."/>
            <person name="Su S."/>
            <person name="Wu J."/>
        </authorList>
    </citation>
    <scope>NUCLEOTIDE SEQUENCE [LARGE SCALE GENOMIC DNA]</scope>
    <source>
        <tissue evidence="3">Pupae without intestine</tissue>
    </source>
</reference>
<protein>
    <recommendedName>
        <fullName evidence="2">Thioredoxin domain-containing protein</fullName>
    </recommendedName>
</protein>
<dbReference type="PANTHER" id="PTHR19991">
    <property type="entry name" value="L 2 01289"/>
    <property type="match status" value="1"/>
</dbReference>